<dbReference type="InterPro" id="IPR004875">
    <property type="entry name" value="DDE_SF_endonuclease_dom"/>
</dbReference>
<reference evidence="2 3" key="1">
    <citation type="submission" date="2016-05" db="EMBL/GenBank/DDBJ databases">
        <title>A degradative enzymes factory behind the ericoid mycorrhizal symbiosis.</title>
        <authorList>
            <consortium name="DOE Joint Genome Institute"/>
            <person name="Martino E."/>
            <person name="Morin E."/>
            <person name="Grelet G."/>
            <person name="Kuo A."/>
            <person name="Kohler A."/>
            <person name="Daghino S."/>
            <person name="Barry K."/>
            <person name="Choi C."/>
            <person name="Cichocki N."/>
            <person name="Clum A."/>
            <person name="Copeland A."/>
            <person name="Hainaut M."/>
            <person name="Haridas S."/>
            <person name="Labutti K."/>
            <person name="Lindquist E."/>
            <person name="Lipzen A."/>
            <person name="Khouja H.-R."/>
            <person name="Murat C."/>
            <person name="Ohm R."/>
            <person name="Olson A."/>
            <person name="Spatafora J."/>
            <person name="Veneault-Fourrey C."/>
            <person name="Henrissat B."/>
            <person name="Grigoriev I."/>
            <person name="Martin F."/>
            <person name="Perotto S."/>
        </authorList>
    </citation>
    <scope>NUCLEOTIDE SEQUENCE [LARGE SCALE GENOMIC DNA]</scope>
    <source>
        <strain evidence="2 3">UAMH 7357</strain>
    </source>
</reference>
<evidence type="ECO:0000313" key="2">
    <source>
        <dbReference type="EMBL" id="PMD28097.1"/>
    </source>
</evidence>
<feature type="domain" description="DDE-1" evidence="1">
    <location>
        <begin position="59"/>
        <end position="124"/>
    </location>
</feature>
<evidence type="ECO:0000259" key="1">
    <source>
        <dbReference type="Pfam" id="PF03184"/>
    </source>
</evidence>
<dbReference type="Proteomes" id="UP000235672">
    <property type="component" value="Unassembled WGS sequence"/>
</dbReference>
<keyword evidence="3" id="KW-1185">Reference proteome</keyword>
<protein>
    <recommendedName>
        <fullName evidence="1">DDE-1 domain-containing protein</fullName>
    </recommendedName>
</protein>
<sequence>MDKTKVILYNLGFIKVLVHKDNPRDYKGTGVKRTIVITIECICGNGKSLLLMIIWPATIYQRQVNQKPRVLIYDSFGIHEILEILEFCFENNIILYRLSSYISHKFQSCNIRVFIPLKVVYHERTERILSPCGLRVGYFRAI</sequence>
<dbReference type="STRING" id="1745343.A0A2J6QPA5"/>
<accession>A0A2J6QPA5</accession>
<name>A0A2J6QPA5_9HELO</name>
<dbReference type="GO" id="GO:0003676">
    <property type="term" value="F:nucleic acid binding"/>
    <property type="evidence" value="ECO:0007669"/>
    <property type="project" value="InterPro"/>
</dbReference>
<gene>
    <name evidence="2" type="ORF">NA56DRAFT_666783</name>
</gene>
<organism evidence="2 3">
    <name type="scientific">Hyaloscypha hepaticicola</name>
    <dbReference type="NCBI Taxonomy" id="2082293"/>
    <lineage>
        <taxon>Eukaryota</taxon>
        <taxon>Fungi</taxon>
        <taxon>Dikarya</taxon>
        <taxon>Ascomycota</taxon>
        <taxon>Pezizomycotina</taxon>
        <taxon>Leotiomycetes</taxon>
        <taxon>Helotiales</taxon>
        <taxon>Hyaloscyphaceae</taxon>
        <taxon>Hyaloscypha</taxon>
    </lineage>
</organism>
<dbReference type="AlphaFoldDB" id="A0A2J6QPA5"/>
<proteinExistence type="predicted"/>
<evidence type="ECO:0000313" key="3">
    <source>
        <dbReference type="Proteomes" id="UP000235672"/>
    </source>
</evidence>
<dbReference type="EMBL" id="KZ613464">
    <property type="protein sequence ID" value="PMD28097.1"/>
    <property type="molecule type" value="Genomic_DNA"/>
</dbReference>
<dbReference type="OrthoDB" id="5425890at2759"/>
<dbReference type="Pfam" id="PF03184">
    <property type="entry name" value="DDE_1"/>
    <property type="match status" value="1"/>
</dbReference>